<sequence>MATDGHSTAAGQATPDQSHHLPTHQIVYINKDSASGGRYNIFSITEDLNNEEKPFNLTKSQVEHVPQPLLAEFLQDGPPDYLRDAADKKVHVVVSTGSGTGLASKFYNFVLRPLLQELGLSERQSAGSENGSPYALLITQDAQSIQRFARDLNISSKVSDGSLRLQHTVILLSGDGGAIELLNGKAPGDDDGERIESPSHASLPLVAMLPLGTGNGLFHSVHKPLYAETGDKGPSSLVLGLRTLLRGQARPLPSFKVDFSAGSRTIVYKASGAIAGTDGGAASEEVEIKEESDTVSHLYGAIVASYGFHSQLVWESDTPEYRKHGSKRFQMVAAELLKENHAYSASVELTVADGTTRTKIDRQKHAYILSTPLSDLEKTFTISPASKPLDGVLRLVHFGPTSPEKTMEIMMAAYNNGSHVGMTWEADDGKTEQIGYDAIHQVRVTTQEENPRWRKVCIDGTIVEIPQGGTMTVTKEERPHLRLLVHPSIVG</sequence>
<feature type="region of interest" description="Disordered" evidence="1">
    <location>
        <begin position="1"/>
        <end position="22"/>
    </location>
</feature>
<dbReference type="SUPFAM" id="SSF111331">
    <property type="entry name" value="NAD kinase/diacylglycerol kinase-like"/>
    <property type="match status" value="1"/>
</dbReference>
<dbReference type="InterPro" id="IPR016064">
    <property type="entry name" value="NAD/diacylglycerol_kinase_sf"/>
</dbReference>
<dbReference type="RefSeq" id="XP_007830999.1">
    <property type="nucleotide sequence ID" value="XM_007832808.1"/>
</dbReference>
<dbReference type="PANTHER" id="PTHR12358">
    <property type="entry name" value="SPHINGOSINE KINASE"/>
    <property type="match status" value="1"/>
</dbReference>
<dbReference type="Gene3D" id="3.40.50.10330">
    <property type="entry name" value="Probable inorganic polyphosphate/atp-NAD kinase, domain 1"/>
    <property type="match status" value="1"/>
</dbReference>
<reference evidence="4" key="1">
    <citation type="journal article" date="2015" name="BMC Genomics">
        <title>Genomic and transcriptomic analysis of the endophytic fungus Pestalotiopsis fici reveals its lifestyle and high potential for synthesis of natural products.</title>
        <authorList>
            <person name="Wang X."/>
            <person name="Zhang X."/>
            <person name="Liu L."/>
            <person name="Xiang M."/>
            <person name="Wang W."/>
            <person name="Sun X."/>
            <person name="Che Y."/>
            <person name="Guo L."/>
            <person name="Liu G."/>
            <person name="Guo L."/>
            <person name="Wang C."/>
            <person name="Yin W.B."/>
            <person name="Stadler M."/>
            <person name="Zhang X."/>
            <person name="Liu X."/>
        </authorList>
    </citation>
    <scope>NUCLEOTIDE SEQUENCE [LARGE SCALE GENOMIC DNA]</scope>
    <source>
        <strain evidence="4">W106-1 / CGMCC3.15140</strain>
    </source>
</reference>
<dbReference type="AlphaFoldDB" id="W3XB01"/>
<dbReference type="eggNOG" id="ENOG502S2DU">
    <property type="taxonomic scope" value="Eukaryota"/>
</dbReference>
<dbReference type="PROSITE" id="PS50146">
    <property type="entry name" value="DAGK"/>
    <property type="match status" value="1"/>
</dbReference>
<protein>
    <recommendedName>
        <fullName evidence="2">DAGKc domain-containing protein</fullName>
    </recommendedName>
</protein>
<dbReference type="InParanoid" id="W3XB01"/>
<dbReference type="OMA" id="YGFHASI"/>
<dbReference type="GO" id="GO:0005737">
    <property type="term" value="C:cytoplasm"/>
    <property type="evidence" value="ECO:0007669"/>
    <property type="project" value="TreeGrafter"/>
</dbReference>
<evidence type="ECO:0000259" key="2">
    <source>
        <dbReference type="PROSITE" id="PS50146"/>
    </source>
</evidence>
<dbReference type="OrthoDB" id="3853857at2759"/>
<name>W3XB01_PESFW</name>
<dbReference type="InterPro" id="IPR001206">
    <property type="entry name" value="Diacylglycerol_kinase_cat_dom"/>
</dbReference>
<dbReference type="GO" id="GO:0046512">
    <property type="term" value="P:sphingosine biosynthetic process"/>
    <property type="evidence" value="ECO:0007669"/>
    <property type="project" value="TreeGrafter"/>
</dbReference>
<evidence type="ECO:0000256" key="1">
    <source>
        <dbReference type="SAM" id="MobiDB-lite"/>
    </source>
</evidence>
<dbReference type="PANTHER" id="PTHR12358:SF108">
    <property type="entry name" value="DAGKC DOMAIN-CONTAINING PROTEIN"/>
    <property type="match status" value="1"/>
</dbReference>
<dbReference type="Pfam" id="PF00781">
    <property type="entry name" value="DAGK_cat"/>
    <property type="match status" value="1"/>
</dbReference>
<dbReference type="GO" id="GO:0001727">
    <property type="term" value="F:lipid kinase activity"/>
    <property type="evidence" value="ECO:0007669"/>
    <property type="project" value="TreeGrafter"/>
</dbReference>
<gene>
    <name evidence="3" type="ORF">PFICI_04227</name>
</gene>
<dbReference type="HOGENOM" id="CLU_021934_0_0_1"/>
<dbReference type="EMBL" id="KI912111">
    <property type="protein sequence ID" value="ETS82351.1"/>
    <property type="molecule type" value="Genomic_DNA"/>
</dbReference>
<dbReference type="Proteomes" id="UP000030651">
    <property type="component" value="Unassembled WGS sequence"/>
</dbReference>
<feature type="domain" description="DAGKc" evidence="2">
    <location>
        <begin position="85"/>
        <end position="262"/>
    </location>
</feature>
<dbReference type="InterPro" id="IPR017438">
    <property type="entry name" value="ATP-NAD_kinase_N"/>
</dbReference>
<keyword evidence="4" id="KW-1185">Reference proteome</keyword>
<dbReference type="Gene3D" id="2.60.200.40">
    <property type="match status" value="1"/>
</dbReference>
<dbReference type="GeneID" id="19269240"/>
<dbReference type="InterPro" id="IPR050187">
    <property type="entry name" value="Lipid_Phosphate_FormReg"/>
</dbReference>
<accession>W3XB01</accession>
<evidence type="ECO:0000313" key="3">
    <source>
        <dbReference type="EMBL" id="ETS82351.1"/>
    </source>
</evidence>
<proteinExistence type="predicted"/>
<evidence type="ECO:0000313" key="4">
    <source>
        <dbReference type="Proteomes" id="UP000030651"/>
    </source>
</evidence>
<dbReference type="STRING" id="1229662.W3XB01"/>
<dbReference type="KEGG" id="pfy:PFICI_04227"/>
<dbReference type="GO" id="GO:0016020">
    <property type="term" value="C:membrane"/>
    <property type="evidence" value="ECO:0007669"/>
    <property type="project" value="TreeGrafter"/>
</dbReference>
<feature type="compositionally biased region" description="Polar residues" evidence="1">
    <location>
        <begin position="1"/>
        <end position="16"/>
    </location>
</feature>
<organism evidence="3 4">
    <name type="scientific">Pestalotiopsis fici (strain W106-1 / CGMCC3.15140)</name>
    <dbReference type="NCBI Taxonomy" id="1229662"/>
    <lineage>
        <taxon>Eukaryota</taxon>
        <taxon>Fungi</taxon>
        <taxon>Dikarya</taxon>
        <taxon>Ascomycota</taxon>
        <taxon>Pezizomycotina</taxon>
        <taxon>Sordariomycetes</taxon>
        <taxon>Xylariomycetidae</taxon>
        <taxon>Amphisphaeriales</taxon>
        <taxon>Sporocadaceae</taxon>
        <taxon>Pestalotiopsis</taxon>
    </lineage>
</organism>